<dbReference type="EMBL" id="MWDQ01000141">
    <property type="protein sequence ID" value="OQB72090.1"/>
    <property type="molecule type" value="Genomic_DNA"/>
</dbReference>
<evidence type="ECO:0000256" key="7">
    <source>
        <dbReference type="ARBA" id="ARBA00023136"/>
    </source>
</evidence>
<keyword evidence="8" id="KW-0175">Coiled coil</keyword>
<keyword evidence="12" id="KW-0378">Hydrolase</keyword>
<dbReference type="PROSITE" id="PS00211">
    <property type="entry name" value="ABC_TRANSPORTER_1"/>
    <property type="match status" value="1"/>
</dbReference>
<protein>
    <submittedName>
        <fullName evidence="12">Multidrug export ATP-binding/permease protein</fullName>
        <ecNumber evidence="12">3.6.3.-</ecNumber>
    </submittedName>
</protein>
<evidence type="ECO:0000256" key="4">
    <source>
        <dbReference type="ARBA" id="ARBA00022741"/>
    </source>
</evidence>
<dbReference type="GO" id="GO:0005524">
    <property type="term" value="F:ATP binding"/>
    <property type="evidence" value="ECO:0007669"/>
    <property type="project" value="UniProtKB-KW"/>
</dbReference>
<dbReference type="SUPFAM" id="SSF52540">
    <property type="entry name" value="P-loop containing nucleoside triphosphate hydrolases"/>
    <property type="match status" value="1"/>
</dbReference>
<dbReference type="FunFam" id="3.40.50.300:FF:000287">
    <property type="entry name" value="Multidrug ABC transporter ATP-binding protein"/>
    <property type="match status" value="1"/>
</dbReference>
<dbReference type="EC" id="3.6.3.-" evidence="12"/>
<dbReference type="Pfam" id="PF00005">
    <property type="entry name" value="ABC_tran"/>
    <property type="match status" value="1"/>
</dbReference>
<dbReference type="Proteomes" id="UP000485562">
    <property type="component" value="Unassembled WGS sequence"/>
</dbReference>
<feature type="domain" description="ABC transporter" evidence="10">
    <location>
        <begin position="494"/>
        <end position="728"/>
    </location>
</feature>
<evidence type="ECO:0000256" key="8">
    <source>
        <dbReference type="SAM" id="Coils"/>
    </source>
</evidence>
<dbReference type="PANTHER" id="PTHR43394">
    <property type="entry name" value="ATP-DEPENDENT PERMEASE MDL1, MITOCHONDRIAL"/>
    <property type="match status" value="1"/>
</dbReference>
<dbReference type="PANTHER" id="PTHR43394:SF1">
    <property type="entry name" value="ATP-BINDING CASSETTE SUB-FAMILY B MEMBER 10, MITOCHONDRIAL"/>
    <property type="match status" value="1"/>
</dbReference>
<dbReference type="PROSITE" id="PS50929">
    <property type="entry name" value="ABC_TM1F"/>
    <property type="match status" value="1"/>
</dbReference>
<dbReference type="CDD" id="cd18563">
    <property type="entry name" value="ABC_6TM_exporter_like"/>
    <property type="match status" value="1"/>
</dbReference>
<organism evidence="12">
    <name type="scientific">candidate division TA06 bacterium ADurb.Bin131</name>
    <dbReference type="NCBI Taxonomy" id="1852827"/>
    <lineage>
        <taxon>Bacteria</taxon>
        <taxon>Bacteria division TA06</taxon>
    </lineage>
</organism>
<keyword evidence="5 12" id="KW-0067">ATP-binding</keyword>
<evidence type="ECO:0000256" key="5">
    <source>
        <dbReference type="ARBA" id="ARBA00022840"/>
    </source>
</evidence>
<reference evidence="12" key="1">
    <citation type="submission" date="2017-02" db="EMBL/GenBank/DDBJ databases">
        <title>Delving into the versatile metabolic prowess of the omnipresent phylum Bacteroidetes.</title>
        <authorList>
            <person name="Nobu M.K."/>
            <person name="Mei R."/>
            <person name="Narihiro T."/>
            <person name="Kuroda K."/>
            <person name="Liu W.-T."/>
        </authorList>
    </citation>
    <scope>NUCLEOTIDE SEQUENCE</scope>
    <source>
        <strain evidence="12">ADurb.Bin131</strain>
    </source>
</reference>
<dbReference type="InterPro" id="IPR003593">
    <property type="entry name" value="AAA+_ATPase"/>
</dbReference>
<feature type="domain" description="ABC transmembrane type-1" evidence="11">
    <location>
        <begin position="176"/>
        <end position="452"/>
    </location>
</feature>
<dbReference type="InterPro" id="IPR027417">
    <property type="entry name" value="P-loop_NTPase"/>
</dbReference>
<feature type="transmembrane region" description="Helical" evidence="9">
    <location>
        <begin position="295"/>
        <end position="312"/>
    </location>
</feature>
<dbReference type="InterPro" id="IPR017871">
    <property type="entry name" value="ABC_transporter-like_CS"/>
</dbReference>
<keyword evidence="3 9" id="KW-0812">Transmembrane</keyword>
<sequence length="740" mass="83563">MSDTDGLSIPDSVLEKLNKRGIKSSDIRLKTTADLDFYGNPSVIWVFATETKILVIPETGLQEELEFELSRIKRFRIRASVGSAYLQARVDDFFIELVRFTNALRYRFSRLIVQLDLLRQGKPVSDEYINEPHPMTCPVCGLPLQTEKATCPKCARQGPIMFRVLYLLEPYLHWVIIVLLLMFISVALNLLPPKLTQILVDEVLTTRRHVDWLVWIVVALVAAELMRALINMVVGTLTTSIGTLITFDLRKKLFTKLQGLSVDYYDQQSVGTLMTRFSSDVEAFHGFITQAGQGFLLNMFLIAGIGIMLFFLNARLAFFVLIPVPLVLFGTYFFWNKIYPMYFKFWDSQSKISRFLNTVLSGIKVVKAFAQEDKEIKRFEKMANDLKDANRRVNINVAKFNPLMAFLFSTGGLIVWYAGGKTVLANTGFTLGQLMAFLSYTGMFYAPLSQMALMSNWVSSFVTASHRIFEILDTEPQLKDAPNAIRMPRIEGHIRFEHVTFGYDPYQPIIKDVSFEIEPGRLVGIVGKSGSGKTTLVNLICRFYDVQEGAVYIDGKDIRDISSYDLRRQIGLVLQEPFLFRGSIAENISYGRPDASFKEILNAAKAANCHDFIMKLPNGYDTQLREHGSGISGGEKQRIGIARALLCDPPILILDEATSSVDTESEKKIQDALDVLCRNRTTIAIAHRLSTLRGADKIFVVDNGRIAESGTHKELLDMKGIYYRLVMMQTKLTSIETEVG</sequence>
<dbReference type="GO" id="GO:0005886">
    <property type="term" value="C:plasma membrane"/>
    <property type="evidence" value="ECO:0007669"/>
    <property type="project" value="UniProtKB-SubCell"/>
</dbReference>
<dbReference type="InterPro" id="IPR003439">
    <property type="entry name" value="ABC_transporter-like_ATP-bd"/>
</dbReference>
<dbReference type="InterPro" id="IPR039421">
    <property type="entry name" value="Type_1_exporter"/>
</dbReference>
<feature type="transmembrane region" description="Helical" evidence="9">
    <location>
        <begin position="318"/>
        <end position="335"/>
    </location>
</feature>
<keyword evidence="4" id="KW-0547">Nucleotide-binding</keyword>
<feature type="coiled-coil region" evidence="8">
    <location>
        <begin position="369"/>
        <end position="396"/>
    </location>
</feature>
<name>A0A1V6C5G0_UNCT6</name>
<dbReference type="AlphaFoldDB" id="A0A1V6C5G0"/>
<comment type="caution">
    <text evidence="12">The sequence shown here is derived from an EMBL/GenBank/DDBJ whole genome shotgun (WGS) entry which is preliminary data.</text>
</comment>
<dbReference type="InterPro" id="IPR036640">
    <property type="entry name" value="ABC1_TM_sf"/>
</dbReference>
<feature type="transmembrane region" description="Helical" evidence="9">
    <location>
        <begin position="171"/>
        <end position="192"/>
    </location>
</feature>
<evidence type="ECO:0000313" key="12">
    <source>
        <dbReference type="EMBL" id="OQB72090.1"/>
    </source>
</evidence>
<evidence type="ECO:0000256" key="9">
    <source>
        <dbReference type="SAM" id="Phobius"/>
    </source>
</evidence>
<dbReference type="Pfam" id="PF00664">
    <property type="entry name" value="ABC_membrane"/>
    <property type="match status" value="1"/>
</dbReference>
<dbReference type="SUPFAM" id="SSF90123">
    <property type="entry name" value="ABC transporter transmembrane region"/>
    <property type="match status" value="1"/>
</dbReference>
<dbReference type="PROSITE" id="PS50893">
    <property type="entry name" value="ABC_TRANSPORTER_2"/>
    <property type="match status" value="1"/>
</dbReference>
<keyword evidence="2" id="KW-0813">Transport</keyword>
<dbReference type="Gene3D" id="3.40.50.300">
    <property type="entry name" value="P-loop containing nucleotide triphosphate hydrolases"/>
    <property type="match status" value="1"/>
</dbReference>
<dbReference type="GO" id="GO:0016887">
    <property type="term" value="F:ATP hydrolysis activity"/>
    <property type="evidence" value="ECO:0007669"/>
    <property type="project" value="InterPro"/>
</dbReference>
<dbReference type="GO" id="GO:0015421">
    <property type="term" value="F:ABC-type oligopeptide transporter activity"/>
    <property type="evidence" value="ECO:0007669"/>
    <property type="project" value="TreeGrafter"/>
</dbReference>
<gene>
    <name evidence="12" type="ORF">BWX89_01477</name>
</gene>
<feature type="transmembrane region" description="Helical" evidence="9">
    <location>
        <begin position="424"/>
        <end position="446"/>
    </location>
</feature>
<evidence type="ECO:0000259" key="10">
    <source>
        <dbReference type="PROSITE" id="PS50893"/>
    </source>
</evidence>
<dbReference type="SMART" id="SM00382">
    <property type="entry name" value="AAA"/>
    <property type="match status" value="1"/>
</dbReference>
<dbReference type="InterPro" id="IPR011527">
    <property type="entry name" value="ABC1_TM_dom"/>
</dbReference>
<evidence type="ECO:0000256" key="1">
    <source>
        <dbReference type="ARBA" id="ARBA00004651"/>
    </source>
</evidence>
<keyword evidence="7 9" id="KW-0472">Membrane</keyword>
<dbReference type="Gene3D" id="1.20.1560.10">
    <property type="entry name" value="ABC transporter type 1, transmembrane domain"/>
    <property type="match status" value="1"/>
</dbReference>
<proteinExistence type="predicted"/>
<comment type="subcellular location">
    <subcellularLocation>
        <location evidence="1">Cell membrane</location>
        <topology evidence="1">Multi-pass membrane protein</topology>
    </subcellularLocation>
</comment>
<evidence type="ECO:0000256" key="2">
    <source>
        <dbReference type="ARBA" id="ARBA00022448"/>
    </source>
</evidence>
<evidence type="ECO:0000256" key="6">
    <source>
        <dbReference type="ARBA" id="ARBA00022989"/>
    </source>
</evidence>
<keyword evidence="6 9" id="KW-1133">Transmembrane helix</keyword>
<evidence type="ECO:0000259" key="11">
    <source>
        <dbReference type="PROSITE" id="PS50929"/>
    </source>
</evidence>
<feature type="transmembrane region" description="Helical" evidence="9">
    <location>
        <begin position="400"/>
        <end position="418"/>
    </location>
</feature>
<feature type="transmembrane region" description="Helical" evidence="9">
    <location>
        <begin position="212"/>
        <end position="230"/>
    </location>
</feature>
<evidence type="ECO:0000256" key="3">
    <source>
        <dbReference type="ARBA" id="ARBA00022692"/>
    </source>
</evidence>
<accession>A0A1V6C5G0</accession>